<name>A0A5N6MBX9_9ASTR</name>
<dbReference type="AlphaFoldDB" id="A0A5N6MBX9"/>
<dbReference type="OrthoDB" id="1687713at2759"/>
<protein>
    <recommendedName>
        <fullName evidence="3">Reverse transcriptase domain-containing protein</fullName>
    </recommendedName>
</protein>
<dbReference type="EMBL" id="SZYD01000016">
    <property type="protein sequence ID" value="KAD3337906.1"/>
    <property type="molecule type" value="Genomic_DNA"/>
</dbReference>
<dbReference type="Proteomes" id="UP000326396">
    <property type="component" value="Linkage Group LG6"/>
</dbReference>
<comment type="caution">
    <text evidence="1">The sequence shown here is derived from an EMBL/GenBank/DDBJ whole genome shotgun (WGS) entry which is preliminary data.</text>
</comment>
<gene>
    <name evidence="1" type="ORF">E3N88_33427</name>
</gene>
<evidence type="ECO:0000313" key="1">
    <source>
        <dbReference type="EMBL" id="KAD3337906.1"/>
    </source>
</evidence>
<keyword evidence="2" id="KW-1185">Reference proteome</keyword>
<evidence type="ECO:0000313" key="2">
    <source>
        <dbReference type="Proteomes" id="UP000326396"/>
    </source>
</evidence>
<organism evidence="1 2">
    <name type="scientific">Mikania micrantha</name>
    <name type="common">bitter vine</name>
    <dbReference type="NCBI Taxonomy" id="192012"/>
    <lineage>
        <taxon>Eukaryota</taxon>
        <taxon>Viridiplantae</taxon>
        <taxon>Streptophyta</taxon>
        <taxon>Embryophyta</taxon>
        <taxon>Tracheophyta</taxon>
        <taxon>Spermatophyta</taxon>
        <taxon>Magnoliopsida</taxon>
        <taxon>eudicotyledons</taxon>
        <taxon>Gunneridae</taxon>
        <taxon>Pentapetalae</taxon>
        <taxon>asterids</taxon>
        <taxon>campanulids</taxon>
        <taxon>Asterales</taxon>
        <taxon>Asteraceae</taxon>
        <taxon>Asteroideae</taxon>
        <taxon>Heliantheae alliance</taxon>
        <taxon>Eupatorieae</taxon>
        <taxon>Mikania</taxon>
    </lineage>
</organism>
<evidence type="ECO:0008006" key="3">
    <source>
        <dbReference type="Google" id="ProtNLM"/>
    </source>
</evidence>
<reference evidence="1 2" key="1">
    <citation type="submission" date="2019-05" db="EMBL/GenBank/DDBJ databases">
        <title>Mikania micrantha, genome provides insights into the molecular mechanism of rapid growth.</title>
        <authorList>
            <person name="Liu B."/>
        </authorList>
    </citation>
    <scope>NUCLEOTIDE SEQUENCE [LARGE SCALE GENOMIC DNA]</scope>
    <source>
        <strain evidence="1">NLD-2019</strain>
        <tissue evidence="1">Leaf</tissue>
    </source>
</reference>
<sequence length="178" mass="20587">MHVFSECVVEDVDVDEDEESDSEETPIASKPLAHRSLWAVKEVNLDYDNAGKQRKLDLCELEELRDDAYECACACKDKFKRVHDAKLRLQKFEVGQKVWLYNSRLKLFPGKLKSKWMGPYSIVRIGNYGDIEIEDFEDHLRQVMNGHRLKPYLEATDFKGASKESVSFVTSSPDYMDV</sequence>
<accession>A0A5N6MBX9</accession>
<proteinExistence type="predicted"/>